<evidence type="ECO:0000313" key="11">
    <source>
        <dbReference type="Proteomes" id="UP000291469"/>
    </source>
</evidence>
<evidence type="ECO:0000313" key="10">
    <source>
        <dbReference type="EMBL" id="QBI19211.1"/>
    </source>
</evidence>
<evidence type="ECO:0000256" key="3">
    <source>
        <dbReference type="ARBA" id="ARBA00022801"/>
    </source>
</evidence>
<reference evidence="10 11" key="1">
    <citation type="submission" date="2019-01" db="EMBL/GenBank/DDBJ databases">
        <title>Egibacter rhizosphaerae EGI 80759T.</title>
        <authorList>
            <person name="Chen D.-D."/>
            <person name="Tian Y."/>
            <person name="Jiao J.-Y."/>
            <person name="Zhang X.-T."/>
            <person name="Zhang Y.-G."/>
            <person name="Zhang Y."/>
            <person name="Xiao M."/>
            <person name="Shu W.-S."/>
            <person name="Li W.-J."/>
        </authorList>
    </citation>
    <scope>NUCLEOTIDE SEQUENCE [LARGE SCALE GENOMIC DNA]</scope>
    <source>
        <strain evidence="10 11">EGI 80759</strain>
    </source>
</reference>
<evidence type="ECO:0000256" key="6">
    <source>
        <dbReference type="PIRSR" id="PIRSR038994-1"/>
    </source>
</evidence>
<dbReference type="Gene3D" id="3.20.20.140">
    <property type="entry name" value="Metal-dependent hydrolases"/>
    <property type="match status" value="1"/>
</dbReference>
<organism evidence="10 11">
    <name type="scientific">Egibacter rhizosphaerae</name>
    <dbReference type="NCBI Taxonomy" id="1670831"/>
    <lineage>
        <taxon>Bacteria</taxon>
        <taxon>Bacillati</taxon>
        <taxon>Actinomycetota</taxon>
        <taxon>Nitriliruptoria</taxon>
        <taxon>Egibacterales</taxon>
        <taxon>Egibacteraceae</taxon>
        <taxon>Egibacter</taxon>
    </lineage>
</organism>
<dbReference type="RefSeq" id="WP_131154208.1">
    <property type="nucleotide sequence ID" value="NZ_CP036402.1"/>
</dbReference>
<proteinExistence type="inferred from homology"/>
<dbReference type="SUPFAM" id="SSF51556">
    <property type="entry name" value="Metallo-dependent hydrolases"/>
    <property type="match status" value="1"/>
</dbReference>
<feature type="binding site" evidence="7">
    <location>
        <position position="130"/>
    </location>
    <ligand>
        <name>substrate</name>
    </ligand>
</feature>
<accession>A0A411YDB7</accession>
<evidence type="ECO:0000256" key="2">
    <source>
        <dbReference type="ARBA" id="ARBA00022723"/>
    </source>
</evidence>
<dbReference type="Proteomes" id="UP000291469">
    <property type="component" value="Chromosome"/>
</dbReference>
<keyword evidence="11" id="KW-1185">Reference proteome</keyword>
<evidence type="ECO:0000256" key="4">
    <source>
        <dbReference type="ARBA" id="ARBA00023277"/>
    </source>
</evidence>
<dbReference type="PANTHER" id="PTHR11113">
    <property type="entry name" value="N-ACETYLGLUCOSAMINE-6-PHOSPHATE DEACETYLASE"/>
    <property type="match status" value="1"/>
</dbReference>
<dbReference type="PANTHER" id="PTHR11113:SF14">
    <property type="entry name" value="N-ACETYLGLUCOSAMINE-6-PHOSPHATE DEACETYLASE"/>
    <property type="match status" value="1"/>
</dbReference>
<comment type="similarity">
    <text evidence="1 5">Belongs to the metallo-dependent hydrolases superfamily. NagA family.</text>
</comment>
<feature type="binding site" evidence="7">
    <location>
        <position position="239"/>
    </location>
    <ligand>
        <name>substrate</name>
    </ligand>
</feature>
<dbReference type="InterPro" id="IPR032466">
    <property type="entry name" value="Metal_Hydrolase"/>
</dbReference>
<dbReference type="GO" id="GO:0006046">
    <property type="term" value="P:N-acetylglucosamine catabolic process"/>
    <property type="evidence" value="ECO:0007669"/>
    <property type="project" value="TreeGrafter"/>
</dbReference>
<keyword evidence="4 5" id="KW-0119">Carbohydrate metabolism</keyword>
<dbReference type="GO" id="GO:0008448">
    <property type="term" value="F:N-acetylglucosamine-6-phosphate deacetylase activity"/>
    <property type="evidence" value="ECO:0007669"/>
    <property type="project" value="UniProtKB-EC"/>
</dbReference>
<dbReference type="Pfam" id="PF01979">
    <property type="entry name" value="Amidohydro_1"/>
    <property type="match status" value="1"/>
</dbReference>
<evidence type="ECO:0000256" key="1">
    <source>
        <dbReference type="ARBA" id="ARBA00010716"/>
    </source>
</evidence>
<feature type="binding site" evidence="8">
    <location>
        <position position="119"/>
    </location>
    <ligand>
        <name>Zn(2+)</name>
        <dbReference type="ChEBI" id="CHEBI:29105"/>
    </ligand>
</feature>
<dbReference type="InterPro" id="IPR003764">
    <property type="entry name" value="GlcNAc_6-P_deAcase"/>
</dbReference>
<keyword evidence="2 8" id="KW-0479">Metal-binding</keyword>
<gene>
    <name evidence="10" type="primary">nagA</name>
    <name evidence="10" type="ORF">ER308_06435</name>
</gene>
<evidence type="ECO:0000256" key="5">
    <source>
        <dbReference type="PIRNR" id="PIRNR038994"/>
    </source>
</evidence>
<feature type="active site" description="Proton donor/acceptor" evidence="6">
    <location>
        <position position="261"/>
    </location>
</feature>
<evidence type="ECO:0000259" key="9">
    <source>
        <dbReference type="Pfam" id="PF01979"/>
    </source>
</evidence>
<feature type="binding site" evidence="7">
    <location>
        <position position="215"/>
    </location>
    <ligand>
        <name>substrate</name>
    </ligand>
</feature>
<dbReference type="AlphaFoldDB" id="A0A411YDB7"/>
<dbReference type="PIRSF" id="PIRSF038994">
    <property type="entry name" value="NagA"/>
    <property type="match status" value="1"/>
</dbReference>
<name>A0A411YDB7_9ACTN</name>
<comment type="cofactor">
    <cofactor evidence="8">
        <name>a divalent metal cation</name>
        <dbReference type="ChEBI" id="CHEBI:60240"/>
    </cofactor>
    <text evidence="8">Binds 1 divalent metal cation per subunit.</text>
</comment>
<dbReference type="Gene3D" id="2.30.40.10">
    <property type="entry name" value="Urease, subunit C, domain 1"/>
    <property type="match status" value="1"/>
</dbReference>
<sequence>MPRLGVAAAVVDGHVVAGDVEVEDGRVVRVAAGSGGRGTAAPGFVDLQVNGFGGVDFLAAGARDFAVAGEALLASGVTAYLPTLITSPIDDLVTALGVVEGLAGENTDKGPRVLGAHVEGPFLARPFAGAHNPELIVPPDREIADRLLGAGPVRFVTLAPEQPGGQELVSHLVAGGVRVSVGHTEAHSEDAHEAFDRGAVAVTHLHNAMRRFRSRDPGPAGAALARPEIAVLVINDGIHLADDTLLGAWRATRGRFVLVTDAIAAAGLGEGAVALGDRTVHVADGAARLDDGTLAGSVLTMDAAVRRLVELGVPLGEAIEAATGTPAGLVGERASLRPGAVADIAVLDEDLGVQRTLRDGVEVHAA</sequence>
<dbReference type="InterPro" id="IPR006680">
    <property type="entry name" value="Amidohydro-rel"/>
</dbReference>
<keyword evidence="3 5" id="KW-0378">Hydrolase</keyword>
<dbReference type="InterPro" id="IPR011059">
    <property type="entry name" value="Metal-dep_hydrolase_composite"/>
</dbReference>
<dbReference type="EC" id="3.5.1.25" evidence="10"/>
<feature type="binding site" evidence="7">
    <location>
        <begin position="294"/>
        <end position="296"/>
    </location>
    <ligand>
        <name>substrate</name>
    </ligand>
</feature>
<dbReference type="KEGG" id="erz:ER308_06435"/>
<evidence type="ECO:0000256" key="7">
    <source>
        <dbReference type="PIRSR" id="PIRSR038994-2"/>
    </source>
</evidence>
<feature type="binding site" evidence="8">
    <location>
        <position position="204"/>
    </location>
    <ligand>
        <name>Zn(2+)</name>
        <dbReference type="ChEBI" id="CHEBI:29105"/>
    </ligand>
</feature>
<dbReference type="EMBL" id="CP036402">
    <property type="protein sequence ID" value="QBI19211.1"/>
    <property type="molecule type" value="Genomic_DNA"/>
</dbReference>
<protein>
    <submittedName>
        <fullName evidence="10">N-acetylglucosamine-6-phosphate deacetylase</fullName>
        <ecNumber evidence="10">3.5.1.25</ecNumber>
    </submittedName>
</protein>
<dbReference type="OrthoDB" id="9776488at2"/>
<feature type="binding site" evidence="8">
    <location>
        <position position="183"/>
    </location>
    <ligand>
        <name>Zn(2+)</name>
        <dbReference type="ChEBI" id="CHEBI:29105"/>
    </ligand>
</feature>
<dbReference type="NCBIfam" id="TIGR00221">
    <property type="entry name" value="nagA"/>
    <property type="match status" value="1"/>
</dbReference>
<evidence type="ECO:0000256" key="8">
    <source>
        <dbReference type="PIRSR" id="PIRSR038994-3"/>
    </source>
</evidence>
<dbReference type="GO" id="GO:0046872">
    <property type="term" value="F:metal ion binding"/>
    <property type="evidence" value="ECO:0007669"/>
    <property type="project" value="UniProtKB-KW"/>
</dbReference>
<feature type="domain" description="Amidohydrolase-related" evidence="9">
    <location>
        <begin position="41"/>
        <end position="360"/>
    </location>
</feature>
<feature type="binding site" evidence="7">
    <location>
        <begin position="207"/>
        <end position="208"/>
    </location>
    <ligand>
        <name>substrate</name>
    </ligand>
</feature>